<proteinExistence type="predicted"/>
<name>A0A084QVS4_STAC4</name>
<dbReference type="EMBL" id="KL660001">
    <property type="protein sequence ID" value="KFA68059.1"/>
    <property type="molecule type" value="Genomic_DNA"/>
</dbReference>
<organism evidence="1 2">
    <name type="scientific">Stachybotrys chlorohalonatus (strain IBT 40285)</name>
    <dbReference type="NCBI Taxonomy" id="1283841"/>
    <lineage>
        <taxon>Eukaryota</taxon>
        <taxon>Fungi</taxon>
        <taxon>Dikarya</taxon>
        <taxon>Ascomycota</taxon>
        <taxon>Pezizomycotina</taxon>
        <taxon>Sordariomycetes</taxon>
        <taxon>Hypocreomycetidae</taxon>
        <taxon>Hypocreales</taxon>
        <taxon>Stachybotryaceae</taxon>
        <taxon>Stachybotrys</taxon>
    </lineage>
</organism>
<dbReference type="InParanoid" id="A0A084QVS4"/>
<keyword evidence="2" id="KW-1185">Reference proteome</keyword>
<dbReference type="HOGENOM" id="CLU_802098_0_0_1"/>
<protein>
    <submittedName>
        <fullName evidence="1">Uncharacterized protein</fullName>
    </submittedName>
</protein>
<reference evidence="1 2" key="1">
    <citation type="journal article" date="2014" name="BMC Genomics">
        <title>Comparative genome sequencing reveals chemotype-specific gene clusters in the toxigenic black mold Stachybotrys.</title>
        <authorList>
            <person name="Semeiks J."/>
            <person name="Borek D."/>
            <person name="Otwinowski Z."/>
            <person name="Grishin N.V."/>
        </authorList>
    </citation>
    <scope>NUCLEOTIDE SEQUENCE [LARGE SCALE GENOMIC DNA]</scope>
    <source>
        <strain evidence="1 2">IBT 40285</strain>
    </source>
</reference>
<dbReference type="OrthoDB" id="5424905at2759"/>
<evidence type="ECO:0000313" key="1">
    <source>
        <dbReference type="EMBL" id="KFA68059.1"/>
    </source>
</evidence>
<gene>
    <name evidence="1" type="ORF">S40285_10872</name>
</gene>
<accession>A0A084QVS4</accession>
<dbReference type="AlphaFoldDB" id="A0A084QVS4"/>
<evidence type="ECO:0000313" key="2">
    <source>
        <dbReference type="Proteomes" id="UP000028524"/>
    </source>
</evidence>
<sequence>MDEKEIKGLKQAVDNARPKISSTANSLRDNSVFRSTLRLAIRGKYNSFLLPFLHDKPSLYDVNLFILGCLLPKKHLDKLIQKPEASRLAYRGIAHPVIIQSNHLHAYIRSIKRAAKDDAITKILDSALNRQPVGRDVALEASLKQQVEGYIGWKSYCQSLDKKDRAVAIVEGANYFAAQQIDDEQRRSAWIYSCSGRLEELKVCLEMNNNKYIRHLSPPGLAPMTKVKDAVGTWLFRGLQSNLERNLEGITEPVTTLLTFHVLPGDAADYQMLMHVSGLVGDEISEAIKKSNVEDYFSEYLVNSIRTPTTPSIQVLTHTNGIDEKLYINVGYLIGFEMVGMIFHLD</sequence>
<dbReference type="Proteomes" id="UP000028524">
    <property type="component" value="Unassembled WGS sequence"/>
</dbReference>